<dbReference type="KEGG" id="salx:SALLE_v1c01080"/>
<gene>
    <name evidence="3" type="ORF">SALLE_v1c01080</name>
</gene>
<feature type="transmembrane region" description="Helical" evidence="1">
    <location>
        <begin position="187"/>
        <end position="208"/>
    </location>
</feature>
<feature type="transmembrane region" description="Helical" evidence="1">
    <location>
        <begin position="272"/>
        <end position="290"/>
    </location>
</feature>
<feature type="transmembrane region" description="Helical" evidence="1">
    <location>
        <begin position="51"/>
        <end position="74"/>
    </location>
</feature>
<feature type="transmembrane region" description="Helical" evidence="1">
    <location>
        <begin position="296"/>
        <end position="313"/>
    </location>
</feature>
<evidence type="ECO:0000259" key="2">
    <source>
        <dbReference type="Pfam" id="PF02517"/>
    </source>
</evidence>
<keyword evidence="3" id="KW-0645">Protease</keyword>
<dbReference type="Proteomes" id="UP000254792">
    <property type="component" value="Chromosome"/>
</dbReference>
<dbReference type="GO" id="GO:0080120">
    <property type="term" value="P:CAAX-box protein maturation"/>
    <property type="evidence" value="ECO:0007669"/>
    <property type="project" value="UniProtKB-ARBA"/>
</dbReference>
<dbReference type="OrthoDB" id="398378at2"/>
<feature type="transmembrane region" description="Helical" evidence="1">
    <location>
        <begin position="320"/>
        <end position="342"/>
    </location>
</feature>
<dbReference type="GO" id="GO:0004175">
    <property type="term" value="F:endopeptidase activity"/>
    <property type="evidence" value="ECO:0007669"/>
    <property type="project" value="UniProtKB-ARBA"/>
</dbReference>
<reference evidence="3 4" key="1">
    <citation type="submission" date="2018-07" db="EMBL/GenBank/DDBJ databases">
        <title>Complete genome sequence of Spiroplasma alleghenense PLHS-1 (ATCC 51752).</title>
        <authorList>
            <person name="Chou L."/>
            <person name="Lee T.-Y."/>
            <person name="Tsai Y.-M."/>
            <person name="Kuo C.-H."/>
        </authorList>
    </citation>
    <scope>NUCLEOTIDE SEQUENCE [LARGE SCALE GENOMIC DNA]</scope>
    <source>
        <strain evidence="3 4">PLHS-1</strain>
    </source>
</reference>
<dbReference type="AlphaFoldDB" id="A0A345Z2F5"/>
<name>A0A345Z2F5_9MOLU</name>
<feature type="transmembrane region" description="Helical" evidence="1">
    <location>
        <begin position="144"/>
        <end position="166"/>
    </location>
</feature>
<sequence>MQKQDKKSDFNEDARQKIKENKKGWEKVQIPSRWVDGNFPFNFSTYIDKNIGIIFFITGLIVPFFSGLVLRLAFSLDGGFSDGLGLINLAISIVSNGIGFFIIWDKRRSLMFKTTLFMYYAYVVLPIVLSLLLSPIGFLGIPDYWTSSILLLIQAIVLLTLIYWVFSRVDELKSRVYKTLKQNFKMLLLVAAIGAASIFILSLIYGTISSALGFSQNNSENQESLVRPLTQGNLGSQILYIISLFVFTVIVAPLMEEIVFRDGVFTGASNRWIGWIMSAVLFAYIHISATGDFEHLLEYLIAGIVLATAFNICRGNVTYTWFIHATSNLISFIMILVSVYAIN</sequence>
<feature type="transmembrane region" description="Helical" evidence="1">
    <location>
        <begin position="238"/>
        <end position="260"/>
    </location>
</feature>
<dbReference type="EMBL" id="CP031376">
    <property type="protein sequence ID" value="AXK50784.1"/>
    <property type="molecule type" value="Genomic_DNA"/>
</dbReference>
<dbReference type="InterPro" id="IPR003675">
    <property type="entry name" value="Rce1/LyrA-like_dom"/>
</dbReference>
<dbReference type="InterPro" id="IPR052710">
    <property type="entry name" value="CAAX_protease"/>
</dbReference>
<dbReference type="GO" id="GO:0006508">
    <property type="term" value="P:proteolysis"/>
    <property type="evidence" value="ECO:0007669"/>
    <property type="project" value="UniProtKB-KW"/>
</dbReference>
<keyword evidence="1" id="KW-0472">Membrane</keyword>
<evidence type="ECO:0000313" key="3">
    <source>
        <dbReference type="EMBL" id="AXK50784.1"/>
    </source>
</evidence>
<feature type="domain" description="CAAX prenyl protease 2/Lysostaphin resistance protein A-like" evidence="2">
    <location>
        <begin position="242"/>
        <end position="330"/>
    </location>
</feature>
<proteinExistence type="predicted"/>
<protein>
    <submittedName>
        <fullName evidence="3">CAAX amino terminal membrane bound protease</fullName>
    </submittedName>
</protein>
<feature type="transmembrane region" description="Helical" evidence="1">
    <location>
        <begin position="86"/>
        <end position="104"/>
    </location>
</feature>
<dbReference type="Pfam" id="PF02517">
    <property type="entry name" value="Rce1-like"/>
    <property type="match status" value="1"/>
</dbReference>
<evidence type="ECO:0000313" key="4">
    <source>
        <dbReference type="Proteomes" id="UP000254792"/>
    </source>
</evidence>
<keyword evidence="1" id="KW-0812">Transmembrane</keyword>
<feature type="transmembrane region" description="Helical" evidence="1">
    <location>
        <begin position="116"/>
        <end position="138"/>
    </location>
</feature>
<organism evidence="3 4">
    <name type="scientific">Spiroplasma alleghenense</name>
    <dbReference type="NCBI Taxonomy" id="216931"/>
    <lineage>
        <taxon>Bacteria</taxon>
        <taxon>Bacillati</taxon>
        <taxon>Mycoplasmatota</taxon>
        <taxon>Mollicutes</taxon>
        <taxon>Entomoplasmatales</taxon>
        <taxon>Spiroplasmataceae</taxon>
        <taxon>Spiroplasma</taxon>
    </lineage>
</organism>
<dbReference type="PANTHER" id="PTHR36435:SF1">
    <property type="entry name" value="CAAX AMINO TERMINAL PROTEASE FAMILY PROTEIN"/>
    <property type="match status" value="1"/>
</dbReference>
<dbReference type="PANTHER" id="PTHR36435">
    <property type="entry name" value="SLR1288 PROTEIN"/>
    <property type="match status" value="1"/>
</dbReference>
<accession>A0A345Z2F5</accession>
<keyword evidence="4" id="KW-1185">Reference proteome</keyword>
<keyword evidence="1" id="KW-1133">Transmembrane helix</keyword>
<evidence type="ECO:0000256" key="1">
    <source>
        <dbReference type="SAM" id="Phobius"/>
    </source>
</evidence>
<dbReference type="RefSeq" id="WP_115557712.1">
    <property type="nucleotide sequence ID" value="NZ_CP031376.1"/>
</dbReference>
<keyword evidence="3" id="KW-0378">Hydrolase</keyword>